<evidence type="ECO:0000313" key="2">
    <source>
        <dbReference type="Proteomes" id="UP000037035"/>
    </source>
</evidence>
<dbReference type="VEuPathDB" id="FungiDB:VP01_1320g3"/>
<dbReference type="EMBL" id="LAVV01003566">
    <property type="protein sequence ID" value="KNZ62040.1"/>
    <property type="molecule type" value="Genomic_DNA"/>
</dbReference>
<protein>
    <submittedName>
        <fullName evidence="1">Uncharacterized protein</fullName>
    </submittedName>
</protein>
<dbReference type="Proteomes" id="UP000037035">
    <property type="component" value="Unassembled WGS sequence"/>
</dbReference>
<reference evidence="1 2" key="1">
    <citation type="submission" date="2015-08" db="EMBL/GenBank/DDBJ databases">
        <title>Next Generation Sequencing and Analysis of the Genome of Puccinia sorghi L Schw, the Causal Agent of Maize Common Rust.</title>
        <authorList>
            <person name="Rochi L."/>
            <person name="Burguener G."/>
            <person name="Darino M."/>
            <person name="Turjanski A."/>
            <person name="Kreff E."/>
            <person name="Dieguez M.J."/>
            <person name="Sacco F."/>
        </authorList>
    </citation>
    <scope>NUCLEOTIDE SEQUENCE [LARGE SCALE GENOMIC DNA]</scope>
    <source>
        <strain evidence="1 2">RO10H11247</strain>
    </source>
</reference>
<proteinExistence type="predicted"/>
<accession>A0A0L6VPF2</accession>
<evidence type="ECO:0000313" key="1">
    <source>
        <dbReference type="EMBL" id="KNZ62040.1"/>
    </source>
</evidence>
<sequence length="201" mass="22444">MWLKSSPSIPFFFLNLPPTSPTFPPSCLAPSPQKPINLEYAVFICGVSNTPALSSSTCQAPKDNKWEKVTTSAKVVWKADTMDWLVWPTFKSKVMKFLGKPGTHLNTHFEALDKAGLLKWHCILWGHRTYGINKGLVMDDPAKQARNLEQERAQMEALALNYAPKPKCLALKRLRNCVLLNVSDAQADFQLNVLLDSNTGS</sequence>
<gene>
    <name evidence="1" type="ORF">VP01_1320g3</name>
</gene>
<organism evidence="1 2">
    <name type="scientific">Puccinia sorghi</name>
    <dbReference type="NCBI Taxonomy" id="27349"/>
    <lineage>
        <taxon>Eukaryota</taxon>
        <taxon>Fungi</taxon>
        <taxon>Dikarya</taxon>
        <taxon>Basidiomycota</taxon>
        <taxon>Pucciniomycotina</taxon>
        <taxon>Pucciniomycetes</taxon>
        <taxon>Pucciniales</taxon>
        <taxon>Pucciniaceae</taxon>
        <taxon>Puccinia</taxon>
    </lineage>
</organism>
<comment type="caution">
    <text evidence="1">The sequence shown here is derived from an EMBL/GenBank/DDBJ whole genome shotgun (WGS) entry which is preliminary data.</text>
</comment>
<dbReference type="AlphaFoldDB" id="A0A0L6VPF2"/>
<name>A0A0L6VPF2_9BASI</name>
<keyword evidence="2" id="KW-1185">Reference proteome</keyword>